<dbReference type="AlphaFoldDB" id="A0A1R3G1L9"/>
<organism evidence="1 2">
    <name type="scientific">Corchorus olitorius</name>
    <dbReference type="NCBI Taxonomy" id="93759"/>
    <lineage>
        <taxon>Eukaryota</taxon>
        <taxon>Viridiplantae</taxon>
        <taxon>Streptophyta</taxon>
        <taxon>Embryophyta</taxon>
        <taxon>Tracheophyta</taxon>
        <taxon>Spermatophyta</taxon>
        <taxon>Magnoliopsida</taxon>
        <taxon>eudicotyledons</taxon>
        <taxon>Gunneridae</taxon>
        <taxon>Pentapetalae</taxon>
        <taxon>rosids</taxon>
        <taxon>malvids</taxon>
        <taxon>Malvales</taxon>
        <taxon>Malvaceae</taxon>
        <taxon>Grewioideae</taxon>
        <taxon>Apeibeae</taxon>
        <taxon>Corchorus</taxon>
    </lineage>
</organism>
<gene>
    <name evidence="1" type="ORF">COLO4_37442</name>
</gene>
<comment type="caution">
    <text evidence="1">The sequence shown here is derived from an EMBL/GenBank/DDBJ whole genome shotgun (WGS) entry which is preliminary data.</text>
</comment>
<name>A0A1R3G1L9_9ROSI</name>
<protein>
    <submittedName>
        <fullName evidence="1">Uncharacterized protein</fullName>
    </submittedName>
</protein>
<proteinExistence type="predicted"/>
<sequence length="117" mass="13083">MDEHRNLQKVSPGLPLPRSVVGLANPWLKRHEISINNLLLASPDLPLQPPVGLPLEGCSAERCGGRVESVRFFPVYGGEMMRGFFSERGVVRGCESVEERESRDYPEGSRLCEDEFV</sequence>
<reference evidence="2" key="1">
    <citation type="submission" date="2013-09" db="EMBL/GenBank/DDBJ databases">
        <title>Corchorus olitorius genome sequencing.</title>
        <authorList>
            <person name="Alam M."/>
            <person name="Haque M.S."/>
            <person name="Islam M.S."/>
            <person name="Emdad E.M."/>
            <person name="Islam M.M."/>
            <person name="Ahmed B."/>
            <person name="Halim A."/>
            <person name="Hossen Q.M.M."/>
            <person name="Hossain M.Z."/>
            <person name="Ahmed R."/>
            <person name="Khan M.M."/>
            <person name="Islam R."/>
            <person name="Rashid M.M."/>
            <person name="Khan S.A."/>
            <person name="Rahman M.S."/>
            <person name="Alam M."/>
            <person name="Yahiya A.S."/>
            <person name="Khan M.S."/>
            <person name="Azam M.S."/>
            <person name="Haque T."/>
            <person name="Lashkar M.Z.H."/>
            <person name="Akhand A.I."/>
            <person name="Morshed G."/>
            <person name="Roy S."/>
            <person name="Uddin K.S."/>
            <person name="Rabeya T."/>
            <person name="Hossain A.S."/>
            <person name="Chowdhury A."/>
            <person name="Snigdha A.R."/>
            <person name="Mortoza M.S."/>
            <person name="Matin S.A."/>
            <person name="Hoque S.M.E."/>
            <person name="Islam M.K."/>
            <person name="Roy D.K."/>
            <person name="Haider R."/>
            <person name="Moosa M.M."/>
            <person name="Elias S.M."/>
            <person name="Hasan A.M."/>
            <person name="Jahan S."/>
            <person name="Shafiuddin M."/>
            <person name="Mahmood N."/>
            <person name="Shommy N.S."/>
        </authorList>
    </citation>
    <scope>NUCLEOTIDE SEQUENCE [LARGE SCALE GENOMIC DNA]</scope>
    <source>
        <strain evidence="2">cv. O-4</strain>
    </source>
</reference>
<evidence type="ECO:0000313" key="2">
    <source>
        <dbReference type="Proteomes" id="UP000187203"/>
    </source>
</evidence>
<evidence type="ECO:0000313" key="1">
    <source>
        <dbReference type="EMBL" id="OMO51986.1"/>
    </source>
</evidence>
<accession>A0A1R3G1L9</accession>
<keyword evidence="2" id="KW-1185">Reference proteome</keyword>
<dbReference type="Proteomes" id="UP000187203">
    <property type="component" value="Unassembled WGS sequence"/>
</dbReference>
<dbReference type="EMBL" id="AWUE01023975">
    <property type="protein sequence ID" value="OMO51986.1"/>
    <property type="molecule type" value="Genomic_DNA"/>
</dbReference>